<dbReference type="AlphaFoldDB" id="W4R048"/>
<reference evidence="1 2" key="1">
    <citation type="journal article" date="2014" name="Genome Announc.">
        <title>Draft Genome Sequences of Three Alkaliphilic Bacillus Strains, Bacillus wakoensis JCM 9140T, Bacillus akibai JCM 9157T, and Bacillus hemicellulosilyticus JCM 9152T.</title>
        <authorList>
            <person name="Yuki M."/>
            <person name="Oshima K."/>
            <person name="Suda W."/>
            <person name="Oshida Y."/>
            <person name="Kitamura K."/>
            <person name="Iida T."/>
            <person name="Hattori M."/>
            <person name="Ohkuma M."/>
        </authorList>
    </citation>
    <scope>NUCLEOTIDE SEQUENCE [LARGE SCALE GENOMIC DNA]</scope>
    <source>
        <strain evidence="1 2">JCM 9157</strain>
    </source>
</reference>
<proteinExistence type="predicted"/>
<dbReference type="Pfam" id="PF11122">
    <property type="entry name" value="Spore-coat_CotD"/>
    <property type="match status" value="1"/>
</dbReference>
<evidence type="ECO:0000313" key="2">
    <source>
        <dbReference type="Proteomes" id="UP000018896"/>
    </source>
</evidence>
<name>W4R048_HALA3</name>
<dbReference type="RefSeq" id="WP_035667176.1">
    <property type="nucleotide sequence ID" value="NZ_BAUV01000047.1"/>
</dbReference>
<organism evidence="1 2">
    <name type="scientific">Halalkalibacter akibai (strain ATCC 43226 / DSM 21942 / CIP 109018 / JCM 9157 / 1139)</name>
    <name type="common">Bacillus akibai</name>
    <dbReference type="NCBI Taxonomy" id="1236973"/>
    <lineage>
        <taxon>Bacteria</taxon>
        <taxon>Bacillati</taxon>
        <taxon>Bacillota</taxon>
        <taxon>Bacilli</taxon>
        <taxon>Bacillales</taxon>
        <taxon>Bacillaceae</taxon>
        <taxon>Halalkalibacter</taxon>
    </lineage>
</organism>
<dbReference type="STRING" id="1236973.JCM9157_4149"/>
<evidence type="ECO:0000313" key="1">
    <source>
        <dbReference type="EMBL" id="GAE36914.1"/>
    </source>
</evidence>
<keyword evidence="1" id="KW-0167">Capsid protein</keyword>
<keyword evidence="1" id="KW-0946">Virion</keyword>
<sequence length="150" mass="15453">MFCKPRPNFCKLPTTSQVMPAQVAPTQQNVVEKTCEYIVPHVFPSHTHHQTNHVYKHVASFPHTQSAGQQVFHQQMAGPAPQVAGAMSPAGPGFGGPQVAGAMSPGFGPGFGGPQVAGAMSPGFGPGFGGPQVAGAMAPHMHGKGCGCKR</sequence>
<comment type="caution">
    <text evidence="1">The sequence shown here is derived from an EMBL/GenBank/DDBJ whole genome shotgun (WGS) entry which is preliminary data.</text>
</comment>
<keyword evidence="2" id="KW-1185">Reference proteome</keyword>
<dbReference type="EMBL" id="BAUV01000047">
    <property type="protein sequence ID" value="GAE36914.1"/>
    <property type="molecule type" value="Genomic_DNA"/>
</dbReference>
<dbReference type="InterPro" id="IPR020108">
    <property type="entry name" value="Spore_coat_CotD"/>
</dbReference>
<dbReference type="Proteomes" id="UP000018896">
    <property type="component" value="Unassembled WGS sequence"/>
</dbReference>
<dbReference type="OrthoDB" id="2455195at2"/>
<protein>
    <submittedName>
        <fullName evidence="1">Inner spore coat protein D</fullName>
    </submittedName>
</protein>
<gene>
    <name evidence="1" type="ORF">JCM9157_4149</name>
</gene>
<accession>W4R048</accession>